<dbReference type="EMBL" id="JOWA01000132">
    <property type="protein sequence ID" value="KEZ39856.1"/>
    <property type="molecule type" value="Genomic_DNA"/>
</dbReference>
<dbReference type="InterPro" id="IPR027417">
    <property type="entry name" value="P-loop_NTPase"/>
</dbReference>
<name>A0A084FXP4_PSEDA</name>
<dbReference type="PANTHER" id="PTHR10039:SF14">
    <property type="entry name" value="NACHT DOMAIN-CONTAINING PROTEIN"/>
    <property type="match status" value="1"/>
</dbReference>
<dbReference type="HOGENOM" id="CLU_000288_6_21_1"/>
<keyword evidence="4" id="KW-1185">Reference proteome</keyword>
<dbReference type="OMA" id="HRANWIT"/>
<dbReference type="VEuPathDB" id="FungiDB:SAPIO_CDS8796"/>
<dbReference type="KEGG" id="sapo:SAPIO_CDS8796"/>
<dbReference type="OrthoDB" id="538223at2759"/>
<evidence type="ECO:0000313" key="4">
    <source>
        <dbReference type="Proteomes" id="UP000028545"/>
    </source>
</evidence>
<gene>
    <name evidence="3" type="ORF">SAPIO_CDS8796</name>
</gene>
<keyword evidence="1" id="KW-0677">Repeat</keyword>
<dbReference type="AlphaFoldDB" id="A0A084FXP4"/>
<dbReference type="GeneID" id="27727868"/>
<evidence type="ECO:0000259" key="2">
    <source>
        <dbReference type="PROSITE" id="PS50837"/>
    </source>
</evidence>
<dbReference type="Gene3D" id="3.40.50.300">
    <property type="entry name" value="P-loop containing nucleotide triphosphate hydrolases"/>
    <property type="match status" value="1"/>
</dbReference>
<dbReference type="PANTHER" id="PTHR10039">
    <property type="entry name" value="AMELOGENIN"/>
    <property type="match status" value="1"/>
</dbReference>
<dbReference type="InterPro" id="IPR007111">
    <property type="entry name" value="NACHT_NTPase"/>
</dbReference>
<comment type="caution">
    <text evidence="3">The sequence shown here is derived from an EMBL/GenBank/DDBJ whole genome shotgun (WGS) entry which is preliminary data.</text>
</comment>
<dbReference type="Pfam" id="PF24883">
    <property type="entry name" value="NPHP3_N"/>
    <property type="match status" value="1"/>
</dbReference>
<reference evidence="3 4" key="1">
    <citation type="journal article" date="2014" name="Genome Announc.">
        <title>Draft genome sequence of the pathogenic fungus Scedosporium apiospermum.</title>
        <authorList>
            <person name="Vandeputte P."/>
            <person name="Ghamrawi S."/>
            <person name="Rechenmann M."/>
            <person name="Iltis A."/>
            <person name="Giraud S."/>
            <person name="Fleury M."/>
            <person name="Thornton C."/>
            <person name="Delhaes L."/>
            <person name="Meyer W."/>
            <person name="Papon N."/>
            <person name="Bouchara J.P."/>
        </authorList>
    </citation>
    <scope>NUCLEOTIDE SEQUENCE [LARGE SCALE GENOMIC DNA]</scope>
    <source>
        <strain evidence="3 4">IHEM 14462</strain>
    </source>
</reference>
<dbReference type="RefSeq" id="XP_016639655.1">
    <property type="nucleotide sequence ID" value="XM_016790352.1"/>
</dbReference>
<sequence>MSGFDMSPSSTNVHAQTNYGYMVGNQHGATNLTFITGGNTDASDAAFIQALRVSPDDSRTNAIESVSDRIVSACWDWILDHATYDAWLHNDDSRLLWIFGGPGKGKTVLAISLVAEIAASSDAIVCDFFCRHMDDKANSASAILRGLIRGLAQNQRRLIGVIRDKYKAPEDLNGAQLRELWGLLRAMLANCIGSKVVYLVIDAIDECRDDRPVLQLLEYIKKEPFKLPQIKVKWLITSRPSSEFERITGTDPGRCIIDLAMEEKASQSVEVFIEQSVNGMAKWNQKTKNDVLSFLRKVAEHTFLYVSMVWKELYQVPEWEISARLSELQSNNPGSILHGMYRVMLDRTLAMDKRSGNTYRQDILRVVLLATRVLNWAELAIAAGLPRQSYPYDHSSVGIGPIAELIQQCGHFLLLQSVCSHGWKQWPT</sequence>
<dbReference type="PROSITE" id="PS50837">
    <property type="entry name" value="NACHT"/>
    <property type="match status" value="1"/>
</dbReference>
<evidence type="ECO:0000256" key="1">
    <source>
        <dbReference type="ARBA" id="ARBA00022737"/>
    </source>
</evidence>
<feature type="domain" description="NACHT" evidence="2">
    <location>
        <begin position="94"/>
        <end position="245"/>
    </location>
</feature>
<protein>
    <recommendedName>
        <fullName evidence="2">NACHT domain-containing protein</fullName>
    </recommendedName>
</protein>
<dbReference type="InterPro" id="IPR056884">
    <property type="entry name" value="NPHP3-like_N"/>
</dbReference>
<dbReference type="SUPFAM" id="SSF52540">
    <property type="entry name" value="P-loop containing nucleoside triphosphate hydrolases"/>
    <property type="match status" value="1"/>
</dbReference>
<proteinExistence type="predicted"/>
<evidence type="ECO:0000313" key="3">
    <source>
        <dbReference type="EMBL" id="KEZ39856.1"/>
    </source>
</evidence>
<organism evidence="3 4">
    <name type="scientific">Pseudallescheria apiosperma</name>
    <name type="common">Scedosporium apiospermum</name>
    <dbReference type="NCBI Taxonomy" id="563466"/>
    <lineage>
        <taxon>Eukaryota</taxon>
        <taxon>Fungi</taxon>
        <taxon>Dikarya</taxon>
        <taxon>Ascomycota</taxon>
        <taxon>Pezizomycotina</taxon>
        <taxon>Sordariomycetes</taxon>
        <taxon>Hypocreomycetidae</taxon>
        <taxon>Microascales</taxon>
        <taxon>Microascaceae</taxon>
        <taxon>Scedosporium</taxon>
    </lineage>
</organism>
<dbReference type="Proteomes" id="UP000028545">
    <property type="component" value="Unassembled WGS sequence"/>
</dbReference>
<accession>A0A084FXP4</accession>